<dbReference type="InterPro" id="IPR001173">
    <property type="entry name" value="Glyco_trans_2-like"/>
</dbReference>
<gene>
    <name evidence="2" type="ORF">GCM10007207_03010</name>
</gene>
<dbReference type="RefSeq" id="WP_188424898.1">
    <property type="nucleotide sequence ID" value="NZ_BMCH01000001.1"/>
</dbReference>
<dbReference type="Gene3D" id="3.90.550.10">
    <property type="entry name" value="Spore Coat Polysaccharide Biosynthesis Protein SpsA, Chain A"/>
    <property type="match status" value="1"/>
</dbReference>
<evidence type="ECO:0000313" key="3">
    <source>
        <dbReference type="Proteomes" id="UP000637769"/>
    </source>
</evidence>
<dbReference type="PANTHER" id="PTHR43179">
    <property type="entry name" value="RHAMNOSYLTRANSFERASE WBBL"/>
    <property type="match status" value="1"/>
</dbReference>
<protein>
    <recommendedName>
        <fullName evidence="1">Glycosyltransferase 2-like domain-containing protein</fullName>
    </recommendedName>
</protein>
<dbReference type="SUPFAM" id="SSF53756">
    <property type="entry name" value="UDP-Glycosyltransferase/glycogen phosphorylase"/>
    <property type="match status" value="1"/>
</dbReference>
<sequence>MTSERKPRWQIVDEEWYLAQYPQAADEITASECRDAADHYEAIGKSFGFSPNRYFDETWYRQAYPELYAEICRGELSSGFDHYCAKGYATHAPHWLFSESYYRARQGALVSDVIADGLYLNGYDHFLETGDAQGLAGHWFLDPSCFATLAEQSQLETSAGKGAFHAVTERVPSLADQGRLSWYFDPIWYRETYPDVMREIEAGRYHSVLHHYLTNQTPRHFNPQQFFDEGYYARVHGDVLPSIESGSFRNAYDHFVRFGAEEGRSPAEGVALKPFGARPEIGALIKAGLYDSLYACWIALRTRYGESVDLPPADENQTRRYFQAEASLQQKIIGRKGPDFSYEGVPELSVIMVLHDKYALSIQALASLRANYPGAIQLILVDSASSDETSRIEHVVRGAQVLRFRYNIGYLDGCNEALSHVRAPALLYLNNDLRLYPNALRNALARLYQSEDIAAVGAKLIRSNMWLQEAGSIIWRDGATYGYRRQDNPNIPEASFARDVDYCSAAFLLVRSAMARALGGFDPLYRPAYFEDTDFCLRMIRAGKRIVYDPTVMVEHLEFGSSGTVGSQAQIAINHRVFGRQHQEYLRKQFPAHVRNAVLARSQRSARRKVLFIEDRIPLRSLGSGYVRSNDLVWAMSQLGLQVTVFPVLPRAASHADLAADFPDDVELMAGSDLSGLDPFIEERAGYYDLIWIGRTHNLTRLLPVLTEQSRHLPVGSVILDTEVIAAPRTIEKARFHPPAEKLAPVEEMVATELESAHYCQQIVVVSKHDAALVRDAGYENVSILGHCLPLRAGEASFAERRDFLFVGALHDEDAPNFDSLFWLIHDVLPELDEHLPEDVKLTVAGFAHPSVDVSALRASKRVNWLGPVDDLTALYATHRLFVAPTRYAGGLPYKVHEAASYGLPVIATRLLARQMGWVDGHDLVSASAEDPIAFALAMAETYENEEKWTMIRSGGLRAVERDCDPARFKATLGEIIDKSVAHPGGHI</sequence>
<reference evidence="3" key="1">
    <citation type="journal article" date="2019" name="Int. J. Syst. Evol. Microbiol.">
        <title>The Global Catalogue of Microorganisms (GCM) 10K type strain sequencing project: providing services to taxonomists for standard genome sequencing and annotation.</title>
        <authorList>
            <consortium name="The Broad Institute Genomics Platform"/>
            <consortium name="The Broad Institute Genome Sequencing Center for Infectious Disease"/>
            <person name="Wu L."/>
            <person name="Ma J."/>
        </authorList>
    </citation>
    <scope>NUCLEOTIDE SEQUENCE [LARGE SCALE GENOMIC DNA]</scope>
    <source>
        <strain evidence="3">CCM 7132</strain>
    </source>
</reference>
<dbReference type="Gene3D" id="3.40.50.2000">
    <property type="entry name" value="Glycogen Phosphorylase B"/>
    <property type="match status" value="1"/>
</dbReference>
<dbReference type="EMBL" id="BMCH01000001">
    <property type="protein sequence ID" value="GGC21182.1"/>
    <property type="molecule type" value="Genomic_DNA"/>
</dbReference>
<proteinExistence type="predicted"/>
<dbReference type="Pfam" id="PF00535">
    <property type="entry name" value="Glycos_transf_2"/>
    <property type="match status" value="1"/>
</dbReference>
<evidence type="ECO:0000259" key="1">
    <source>
        <dbReference type="Pfam" id="PF00535"/>
    </source>
</evidence>
<keyword evidence="3" id="KW-1185">Reference proteome</keyword>
<dbReference type="Pfam" id="PF13692">
    <property type="entry name" value="Glyco_trans_1_4"/>
    <property type="match status" value="1"/>
</dbReference>
<feature type="domain" description="Glycosyltransferase 2-like" evidence="1">
    <location>
        <begin position="349"/>
        <end position="493"/>
    </location>
</feature>
<dbReference type="PANTHER" id="PTHR43179:SF7">
    <property type="entry name" value="RHAMNOSYLTRANSFERASE WBBL"/>
    <property type="match status" value="1"/>
</dbReference>
<dbReference type="InterPro" id="IPR029044">
    <property type="entry name" value="Nucleotide-diphossugar_trans"/>
</dbReference>
<evidence type="ECO:0000313" key="2">
    <source>
        <dbReference type="EMBL" id="GGC21182.1"/>
    </source>
</evidence>
<accession>A0ABQ1L8E7</accession>
<comment type="caution">
    <text evidence="2">The sequence shown here is derived from an EMBL/GenBank/DDBJ whole genome shotgun (WGS) entry which is preliminary data.</text>
</comment>
<organism evidence="2 3">
    <name type="scientific">Asaia siamensis</name>
    <dbReference type="NCBI Taxonomy" id="110479"/>
    <lineage>
        <taxon>Bacteria</taxon>
        <taxon>Pseudomonadati</taxon>
        <taxon>Pseudomonadota</taxon>
        <taxon>Alphaproteobacteria</taxon>
        <taxon>Acetobacterales</taxon>
        <taxon>Acetobacteraceae</taxon>
        <taxon>Asaia</taxon>
    </lineage>
</organism>
<name>A0ABQ1L8E7_9PROT</name>
<dbReference type="CDD" id="cd04186">
    <property type="entry name" value="GT_2_like_c"/>
    <property type="match status" value="1"/>
</dbReference>
<dbReference type="Proteomes" id="UP000637769">
    <property type="component" value="Unassembled WGS sequence"/>
</dbReference>
<dbReference type="SUPFAM" id="SSF53448">
    <property type="entry name" value="Nucleotide-diphospho-sugar transferases"/>
    <property type="match status" value="1"/>
</dbReference>